<keyword evidence="1" id="KW-0812">Transmembrane</keyword>
<sequence length="149" mass="16746">MSFTLRIEKSEQIKTKKLKPKSFLPYFFSEERVMFYNNSTHPISRNFVVSAVLFLCFMMTYEIAYAFPSARCTAKIGTKEQSTESKELGCNSTLHDKIGDKEFSASAKYMKGIATCTATVNGNTLKDEHELECSANNDIATATVKLLKP</sequence>
<feature type="transmembrane region" description="Helical" evidence="1">
    <location>
        <begin position="47"/>
        <end position="67"/>
    </location>
</feature>
<keyword evidence="1" id="KW-1133">Transmembrane helix</keyword>
<keyword evidence="1" id="KW-0472">Membrane</keyword>
<dbReference type="Proteomes" id="UP000249396">
    <property type="component" value="Unassembled WGS sequence"/>
</dbReference>
<organism evidence="2 3">
    <name type="scientific">Candidatus Methylumidiphilus alinenensis</name>
    <dbReference type="NCBI Taxonomy" id="2202197"/>
    <lineage>
        <taxon>Bacteria</taxon>
        <taxon>Pseudomonadati</taxon>
        <taxon>Pseudomonadota</taxon>
        <taxon>Gammaproteobacteria</taxon>
        <taxon>Methylococcales</taxon>
        <taxon>Candidatus Methylumidiphilus</taxon>
    </lineage>
</organism>
<gene>
    <name evidence="2" type="ORF">DM484_19610</name>
</gene>
<dbReference type="AlphaFoldDB" id="A0A2W4SQQ0"/>
<protein>
    <recommendedName>
        <fullName evidence="4">Cyanovirin-N domain-containing protein</fullName>
    </recommendedName>
</protein>
<comment type="caution">
    <text evidence="2">The sequence shown here is derived from an EMBL/GenBank/DDBJ whole genome shotgun (WGS) entry which is preliminary data.</text>
</comment>
<evidence type="ECO:0008006" key="4">
    <source>
        <dbReference type="Google" id="ProtNLM"/>
    </source>
</evidence>
<reference evidence="2 3" key="1">
    <citation type="journal article" date="2018" name="Aquat. Microb. Ecol.">
        <title>Gammaproteobacterial methanotrophs dominate.</title>
        <authorList>
            <person name="Rissanen A.J."/>
            <person name="Saarenheimo J."/>
            <person name="Tiirola M."/>
            <person name="Peura S."/>
            <person name="Aalto S.L."/>
            <person name="Karvinen A."/>
            <person name="Nykanen H."/>
        </authorList>
    </citation>
    <scope>NUCLEOTIDE SEQUENCE [LARGE SCALE GENOMIC DNA]</scope>
    <source>
        <strain evidence="2">AMbin10</strain>
    </source>
</reference>
<name>A0A2W4SQQ0_9GAMM</name>
<accession>A0A2W4SQQ0</accession>
<dbReference type="EMBL" id="QJPH01000401">
    <property type="protein sequence ID" value="PZN75104.1"/>
    <property type="molecule type" value="Genomic_DNA"/>
</dbReference>
<evidence type="ECO:0000313" key="2">
    <source>
        <dbReference type="EMBL" id="PZN75104.1"/>
    </source>
</evidence>
<evidence type="ECO:0000313" key="3">
    <source>
        <dbReference type="Proteomes" id="UP000249396"/>
    </source>
</evidence>
<proteinExistence type="predicted"/>
<evidence type="ECO:0000256" key="1">
    <source>
        <dbReference type="SAM" id="Phobius"/>
    </source>
</evidence>